<accession>A0A978VHL7</accession>
<dbReference type="AlphaFoldDB" id="A0A978VHL7"/>
<dbReference type="InterPro" id="IPR058017">
    <property type="entry name" value="At3g28540-like_C"/>
</dbReference>
<feature type="domain" description="AAA-type ATPase N-terminal" evidence="2">
    <location>
        <begin position="7"/>
        <end position="92"/>
    </location>
</feature>
<evidence type="ECO:0000256" key="1">
    <source>
        <dbReference type="ARBA" id="ARBA00022801"/>
    </source>
</evidence>
<dbReference type="Proteomes" id="UP000813462">
    <property type="component" value="Unassembled WGS sequence"/>
</dbReference>
<proteinExistence type="predicted"/>
<evidence type="ECO:0000259" key="2">
    <source>
        <dbReference type="Pfam" id="PF14363"/>
    </source>
</evidence>
<dbReference type="GO" id="GO:0016787">
    <property type="term" value="F:hydrolase activity"/>
    <property type="evidence" value="ECO:0007669"/>
    <property type="project" value="UniProtKB-KW"/>
</dbReference>
<dbReference type="Pfam" id="PF25568">
    <property type="entry name" value="AAA_lid_At3g28540"/>
    <property type="match status" value="1"/>
</dbReference>
<gene>
    <name evidence="4" type="ORF">FEM48_Zijuj04G0037100</name>
</gene>
<keyword evidence="1" id="KW-0378">Hydrolase</keyword>
<protein>
    <submittedName>
        <fullName evidence="4">Uncharacterized protein</fullName>
    </submittedName>
</protein>
<organism evidence="4 5">
    <name type="scientific">Ziziphus jujuba var. spinosa</name>
    <dbReference type="NCBI Taxonomy" id="714518"/>
    <lineage>
        <taxon>Eukaryota</taxon>
        <taxon>Viridiplantae</taxon>
        <taxon>Streptophyta</taxon>
        <taxon>Embryophyta</taxon>
        <taxon>Tracheophyta</taxon>
        <taxon>Spermatophyta</taxon>
        <taxon>Magnoliopsida</taxon>
        <taxon>eudicotyledons</taxon>
        <taxon>Gunneridae</taxon>
        <taxon>Pentapetalae</taxon>
        <taxon>rosids</taxon>
        <taxon>fabids</taxon>
        <taxon>Rosales</taxon>
        <taxon>Rhamnaceae</taxon>
        <taxon>Paliureae</taxon>
        <taxon>Ziziphus</taxon>
    </lineage>
</organism>
<comment type="caution">
    <text evidence="4">The sequence shown here is derived from an EMBL/GenBank/DDBJ whole genome shotgun (WGS) entry which is preliminary data.</text>
</comment>
<evidence type="ECO:0000313" key="5">
    <source>
        <dbReference type="Proteomes" id="UP000813462"/>
    </source>
</evidence>
<dbReference type="EMBL" id="JAEACU010000004">
    <property type="protein sequence ID" value="KAH7532586.1"/>
    <property type="molecule type" value="Genomic_DNA"/>
</dbReference>
<reference evidence="4" key="1">
    <citation type="journal article" date="2021" name="Front. Plant Sci.">
        <title>Chromosome-Scale Genome Assembly for Chinese Sour Jujube and Insights Into Its Genome Evolution and Domestication Signature.</title>
        <authorList>
            <person name="Shen L.-Y."/>
            <person name="Luo H."/>
            <person name="Wang X.-L."/>
            <person name="Wang X.-M."/>
            <person name="Qiu X.-J."/>
            <person name="Liu H."/>
            <person name="Zhou S.-S."/>
            <person name="Jia K.-H."/>
            <person name="Nie S."/>
            <person name="Bao Y.-T."/>
            <person name="Zhang R.-G."/>
            <person name="Yun Q.-Z."/>
            <person name="Chai Y.-H."/>
            <person name="Lu J.-Y."/>
            <person name="Li Y."/>
            <person name="Zhao S.-W."/>
            <person name="Mao J.-F."/>
            <person name="Jia S.-G."/>
            <person name="Mao Y.-M."/>
        </authorList>
    </citation>
    <scope>NUCLEOTIDE SEQUENCE</scope>
    <source>
        <strain evidence="4">AT0</strain>
        <tissue evidence="4">Leaf</tissue>
    </source>
</reference>
<dbReference type="InterPro" id="IPR025753">
    <property type="entry name" value="AAA_N_dom"/>
</dbReference>
<dbReference type="PANTHER" id="PTHR23070">
    <property type="entry name" value="BCS1 AAA-TYPE ATPASE"/>
    <property type="match status" value="1"/>
</dbReference>
<dbReference type="Pfam" id="PF14363">
    <property type="entry name" value="AAA_assoc"/>
    <property type="match status" value="1"/>
</dbReference>
<evidence type="ECO:0000259" key="3">
    <source>
        <dbReference type="Pfam" id="PF25568"/>
    </source>
</evidence>
<name>A0A978VHL7_ZIZJJ</name>
<sequence length="431" mass="48647">MAADKFSKSNKLENLVYLYIQITFNEYTYECFKPSEIYDAIRTYLTASPSSSRAKRLKAHDIKDNNSLVLSIDENEEITKEFQGVKVWWTSCKHVTKSISFSYYLAFDDKKYYMLTFHKHHRDLITSMYLNHVVQKGKAIAVLKRKLKLYTKNSSDDWIVTRVVNGAMSFLSIRHRCTLWQWIPKEIKCFLEEIDMTPADVSENLMPNFVTKDAETCLKKLIEALEELGVAQGVKILWVENRGTGLEGIASNIDGGHVTTDEAVSLEDSDIQIGSGIGRVSTEEVGNRGATDARADYVDNGGGVLKVEKEVVKCNGTVAGKDVKENEVKANGLVAAALMMGADDLHEFGRSHLARNDFSMNGSAGMVNLASRQICLTLTADSTFKEEDVSNYFSSRYENPILAKENVWIYDFYLPRNREAYPGLRKPSFHL</sequence>
<feature type="domain" description="AAA+ ATPase At3g28540-like C-terminal" evidence="3">
    <location>
        <begin position="185"/>
        <end position="227"/>
    </location>
</feature>
<evidence type="ECO:0000313" key="4">
    <source>
        <dbReference type="EMBL" id="KAH7532586.1"/>
    </source>
</evidence>
<dbReference type="InterPro" id="IPR050747">
    <property type="entry name" value="Mitochondrial_chaperone_BCS1"/>
</dbReference>